<comment type="caution">
    <text evidence="2">The sequence shown here is derived from an EMBL/GenBank/DDBJ whole genome shotgun (WGS) entry which is preliminary data.</text>
</comment>
<feature type="signal peptide" evidence="1">
    <location>
        <begin position="1"/>
        <end position="23"/>
    </location>
</feature>
<dbReference type="AlphaFoldDB" id="A0A844ZJS9"/>
<proteinExistence type="predicted"/>
<dbReference type="InterPro" id="IPR025515">
    <property type="entry name" value="DUF4403"/>
</dbReference>
<dbReference type="EMBL" id="WTYY01000003">
    <property type="protein sequence ID" value="MXO88711.1"/>
    <property type="molecule type" value="Genomic_DNA"/>
</dbReference>
<feature type="chain" id="PRO_5032734138" evidence="1">
    <location>
        <begin position="24"/>
        <end position="496"/>
    </location>
</feature>
<accession>A0A844ZJS9</accession>
<dbReference type="Pfam" id="PF14356">
    <property type="entry name" value="DUF4403"/>
    <property type="match status" value="1"/>
</dbReference>
<sequence length="496" mass="53602">MRFAAIRAMTAAAMMALGLTACSNEIEVEPPARVETAPVIDTASSTMRVPLAISLDQLQSALQDRIPRRLWSIDEQRSNCIPAQRVRRLGLDIALTPDIACRILGEATRGRITLSGRGRDLLIRLPVNASLRAEDIGGILEGETATGSVMATLRARLSVTPDWRLRANIDVSYDWSEEPGIDFLGQRIRLTSHADRELQGLVTSLERELEREFARIQLHPFVDNAWEKGFAVISLNGENPPAWMRITPQALGVDGYHFEGRQMLVDIALAARTETVIGDRPPAPTPTALPPRAQNISRDGLHLAVPVLAQYAHLEPVLLRALRKLNEKGLSLPQVGAITADFRSVEIYATENGRIAVGVDAQVAPSEGIASRYGSAQGKVWLTGIPFNEPDSAVIAIRDLTIYGDSDRPAVDLLTRMVAGEELRAGIEQALVGDFTREYEGVIADAREALANLAAEGVQINASITSVGHGPIQVTGRGLFLPVAAVGTARLSASIN</sequence>
<reference evidence="2 3" key="1">
    <citation type="submission" date="2019-12" db="EMBL/GenBank/DDBJ databases">
        <title>Genomic-based taxomic classification of the family Erythrobacteraceae.</title>
        <authorList>
            <person name="Xu L."/>
        </authorList>
    </citation>
    <scope>NUCLEOTIDE SEQUENCE [LARGE SCALE GENOMIC DNA]</scope>
    <source>
        <strain evidence="2 3">JCM 16339</strain>
    </source>
</reference>
<dbReference type="Proteomes" id="UP000435243">
    <property type="component" value="Unassembled WGS sequence"/>
</dbReference>
<dbReference type="PROSITE" id="PS51257">
    <property type="entry name" value="PROKAR_LIPOPROTEIN"/>
    <property type="match status" value="1"/>
</dbReference>
<organism evidence="2 3">
    <name type="scientific">Alteraurantiacibacter aestuarii</name>
    <dbReference type="NCBI Taxonomy" id="650004"/>
    <lineage>
        <taxon>Bacteria</taxon>
        <taxon>Pseudomonadati</taxon>
        <taxon>Pseudomonadota</taxon>
        <taxon>Alphaproteobacteria</taxon>
        <taxon>Sphingomonadales</taxon>
        <taxon>Erythrobacteraceae</taxon>
        <taxon>Alteraurantiacibacter</taxon>
    </lineage>
</organism>
<name>A0A844ZJS9_9SPHN</name>
<keyword evidence="3" id="KW-1185">Reference proteome</keyword>
<evidence type="ECO:0000313" key="2">
    <source>
        <dbReference type="EMBL" id="MXO88711.1"/>
    </source>
</evidence>
<keyword evidence="1" id="KW-0732">Signal</keyword>
<evidence type="ECO:0000256" key="1">
    <source>
        <dbReference type="SAM" id="SignalP"/>
    </source>
</evidence>
<evidence type="ECO:0000313" key="3">
    <source>
        <dbReference type="Proteomes" id="UP000435243"/>
    </source>
</evidence>
<dbReference type="RefSeq" id="WP_160590978.1">
    <property type="nucleotide sequence ID" value="NZ_BAAAFP010000001.1"/>
</dbReference>
<gene>
    <name evidence="2" type="ORF">GRI32_08150</name>
</gene>
<dbReference type="OrthoDB" id="1299766at2"/>
<protein>
    <submittedName>
        <fullName evidence="2">DUF4403 family protein</fullName>
    </submittedName>
</protein>